<dbReference type="GO" id="GO:0007165">
    <property type="term" value="P:signal transduction"/>
    <property type="evidence" value="ECO:0007669"/>
    <property type="project" value="InterPro"/>
</dbReference>
<feature type="domain" description="PPM-type phosphatase" evidence="9">
    <location>
        <begin position="460"/>
        <end position="674"/>
    </location>
</feature>
<dbReference type="SMART" id="SM01049">
    <property type="entry name" value="Cache_2"/>
    <property type="match status" value="1"/>
</dbReference>
<dbReference type="CDD" id="cd06225">
    <property type="entry name" value="HAMP"/>
    <property type="match status" value="1"/>
</dbReference>
<dbReference type="PANTHER" id="PTHR43156">
    <property type="entry name" value="STAGE II SPORULATION PROTEIN E-RELATED"/>
    <property type="match status" value="1"/>
</dbReference>
<accession>A0A261UNE7</accession>
<dbReference type="InterPro" id="IPR003660">
    <property type="entry name" value="HAMP_dom"/>
</dbReference>
<dbReference type="Gene3D" id="3.30.450.20">
    <property type="entry name" value="PAS domain"/>
    <property type="match status" value="2"/>
</dbReference>
<evidence type="ECO:0000256" key="4">
    <source>
        <dbReference type="ARBA" id="ARBA00022801"/>
    </source>
</evidence>
<evidence type="ECO:0000313" key="10">
    <source>
        <dbReference type="EMBL" id="OZI63396.1"/>
    </source>
</evidence>
<keyword evidence="2" id="KW-1003">Cell membrane</keyword>
<keyword evidence="4" id="KW-0378">Hydrolase</keyword>
<dbReference type="Pfam" id="PF17201">
    <property type="entry name" value="Cache_3-Cache_2"/>
    <property type="match status" value="1"/>
</dbReference>
<evidence type="ECO:0000256" key="6">
    <source>
        <dbReference type="ARBA" id="ARBA00023136"/>
    </source>
</evidence>
<dbReference type="InterPro" id="IPR033462">
    <property type="entry name" value="Cache_3-Cache_2"/>
</dbReference>
<dbReference type="AlphaFoldDB" id="A0A261UNE7"/>
<proteinExistence type="predicted"/>
<dbReference type="Pfam" id="PF00672">
    <property type="entry name" value="HAMP"/>
    <property type="match status" value="1"/>
</dbReference>
<dbReference type="GO" id="GO:0005886">
    <property type="term" value="C:plasma membrane"/>
    <property type="evidence" value="ECO:0007669"/>
    <property type="project" value="UniProtKB-SubCell"/>
</dbReference>
<dbReference type="EMBL" id="NEVS01000004">
    <property type="protein sequence ID" value="OZI63396.1"/>
    <property type="molecule type" value="Genomic_DNA"/>
</dbReference>
<evidence type="ECO:0000259" key="9">
    <source>
        <dbReference type="PROSITE" id="PS51746"/>
    </source>
</evidence>
<dbReference type="InterPro" id="IPR001932">
    <property type="entry name" value="PPM-type_phosphatase-like_dom"/>
</dbReference>
<reference evidence="11" key="1">
    <citation type="submission" date="2017-05" db="EMBL/GenBank/DDBJ databases">
        <title>Complete and WGS of Bordetella genogroups.</title>
        <authorList>
            <person name="Spilker T."/>
            <person name="Lipuma J."/>
        </authorList>
    </citation>
    <scope>NUCLEOTIDE SEQUENCE [LARGE SCALE GENOMIC DNA]</scope>
    <source>
        <strain evidence="11">AU8856</strain>
    </source>
</reference>
<gene>
    <name evidence="10" type="ORF">CAL28_15930</name>
</gene>
<keyword evidence="5 7" id="KW-1133">Transmembrane helix</keyword>
<dbReference type="CDD" id="cd18774">
    <property type="entry name" value="PDC2_HK_sensor"/>
    <property type="match status" value="1"/>
</dbReference>
<feature type="transmembrane region" description="Helical" evidence="7">
    <location>
        <begin position="342"/>
        <end position="364"/>
    </location>
</feature>
<sequence>MFSHSLRSKIFLLVVAILLVVAVFIMLTSRRDVTRTVSSGEQHAVSNIMALIQRDLEARWSSLLTDKVTMVRNGRRQLLQTGTIVASALAGYADMAERGVISPGAAKGMARAWIDRLNFGERRYAFVYDADGQVLASGNPSMRDRDLAGVTDLKGRPLAQALYDESHDSGYGFAIYRWPPRADADRADGAGGRDEARYAYFGYFRPWDWVIAVSDSVQDVIEQVDTRRTQMKNALRDTLSRLTLARSGFVFITADDDEAVVPPPARAAGLLDTRDIRGGRTLRELLRGVTATSSTQVIEFDSGDGAQHIEAMRFKPLGWTVVAVVPERDFAAPATALLNRQAMIFAATLLLALLCAWLVASHIVRPLRKLTRYARELPRQDLTAPSSVPAHIADLPDRYRDEVGRLASSFLFMDRRLRENVARLMRETTARERFESELNIARAIQLGLLPVPLPREVTERIELHAVMRPAKEVGGDLYDYFLLPNGKLCLAIGDVSDKGVPAALFMAVTRTLIRATAEDETDPALIMARVNNRLAENNPNLMFVTLLLGVLDLDTGELRWANAGHPPALLIGADGIVRTLHGRGGPACGVQDNVSYHAFSARLERGEVLVGYTDGVTDAANTLGRHYGLERMVNTLARPGASATRLTERLLDDIQDFAKDVEQTDDITLIVVRLP</sequence>
<dbReference type="Gene3D" id="1.10.8.500">
    <property type="entry name" value="HAMP domain in histidine kinase"/>
    <property type="match status" value="1"/>
</dbReference>
<dbReference type="SMART" id="SM00331">
    <property type="entry name" value="PP2C_SIG"/>
    <property type="match status" value="1"/>
</dbReference>
<dbReference type="InterPro" id="IPR052016">
    <property type="entry name" value="Bact_Sigma-Reg"/>
</dbReference>
<dbReference type="PANTHER" id="PTHR43156:SF2">
    <property type="entry name" value="STAGE II SPORULATION PROTEIN E"/>
    <property type="match status" value="1"/>
</dbReference>
<dbReference type="Proteomes" id="UP000215767">
    <property type="component" value="Unassembled WGS sequence"/>
</dbReference>
<name>A0A261UNE7_9BORD</name>
<dbReference type="PROSITE" id="PS50885">
    <property type="entry name" value="HAMP"/>
    <property type="match status" value="1"/>
</dbReference>
<dbReference type="Pfam" id="PF07228">
    <property type="entry name" value="SpoIIE"/>
    <property type="match status" value="1"/>
</dbReference>
<evidence type="ECO:0000256" key="2">
    <source>
        <dbReference type="ARBA" id="ARBA00022475"/>
    </source>
</evidence>
<evidence type="ECO:0000256" key="3">
    <source>
        <dbReference type="ARBA" id="ARBA00022692"/>
    </source>
</evidence>
<dbReference type="InterPro" id="IPR036457">
    <property type="entry name" value="PPM-type-like_dom_sf"/>
</dbReference>
<dbReference type="OrthoDB" id="9802500at2"/>
<comment type="caution">
    <text evidence="10">The sequence shown here is derived from an EMBL/GenBank/DDBJ whole genome shotgun (WGS) entry which is preliminary data.</text>
</comment>
<evidence type="ECO:0000259" key="8">
    <source>
        <dbReference type="PROSITE" id="PS50885"/>
    </source>
</evidence>
<keyword evidence="6 7" id="KW-0472">Membrane</keyword>
<protein>
    <submittedName>
        <fullName evidence="10">Regulator</fullName>
    </submittedName>
</protein>
<evidence type="ECO:0000256" key="7">
    <source>
        <dbReference type="SAM" id="Phobius"/>
    </source>
</evidence>
<dbReference type="SMART" id="SM00304">
    <property type="entry name" value="HAMP"/>
    <property type="match status" value="1"/>
</dbReference>
<dbReference type="RefSeq" id="WP_094844662.1">
    <property type="nucleotide sequence ID" value="NZ_NEVS01000004.1"/>
</dbReference>
<evidence type="ECO:0000313" key="11">
    <source>
        <dbReference type="Proteomes" id="UP000215767"/>
    </source>
</evidence>
<dbReference type="SUPFAM" id="SSF81606">
    <property type="entry name" value="PP2C-like"/>
    <property type="match status" value="1"/>
</dbReference>
<dbReference type="Pfam" id="PF17200">
    <property type="entry name" value="sCache_2"/>
    <property type="match status" value="1"/>
</dbReference>
<dbReference type="PROSITE" id="PS51746">
    <property type="entry name" value="PPM_2"/>
    <property type="match status" value="1"/>
</dbReference>
<keyword evidence="11" id="KW-1185">Reference proteome</keyword>
<evidence type="ECO:0000256" key="1">
    <source>
        <dbReference type="ARBA" id="ARBA00004651"/>
    </source>
</evidence>
<organism evidence="10 11">
    <name type="scientific">Bordetella genomosp. 11</name>
    <dbReference type="NCBI Taxonomy" id="1416808"/>
    <lineage>
        <taxon>Bacteria</taxon>
        <taxon>Pseudomonadati</taxon>
        <taxon>Pseudomonadota</taxon>
        <taxon>Betaproteobacteria</taxon>
        <taxon>Burkholderiales</taxon>
        <taxon>Alcaligenaceae</taxon>
        <taxon>Bordetella</taxon>
    </lineage>
</organism>
<keyword evidence="3 7" id="KW-0812">Transmembrane</keyword>
<feature type="domain" description="HAMP" evidence="8">
    <location>
        <begin position="361"/>
        <end position="422"/>
    </location>
</feature>
<dbReference type="InterPro" id="IPR033480">
    <property type="entry name" value="sCache_2"/>
</dbReference>
<evidence type="ECO:0000256" key="5">
    <source>
        <dbReference type="ARBA" id="ARBA00022989"/>
    </source>
</evidence>
<dbReference type="GO" id="GO:0016791">
    <property type="term" value="F:phosphatase activity"/>
    <property type="evidence" value="ECO:0007669"/>
    <property type="project" value="TreeGrafter"/>
</dbReference>
<comment type="subcellular location">
    <subcellularLocation>
        <location evidence="1">Cell membrane</location>
        <topology evidence="1">Multi-pass membrane protein</topology>
    </subcellularLocation>
</comment>
<dbReference type="Gene3D" id="3.60.40.10">
    <property type="entry name" value="PPM-type phosphatase domain"/>
    <property type="match status" value="1"/>
</dbReference>